<organism evidence="2 3">
    <name type="scientific">Winogradskyella sediminis</name>
    <dbReference type="NCBI Taxonomy" id="1382466"/>
    <lineage>
        <taxon>Bacteria</taxon>
        <taxon>Pseudomonadati</taxon>
        <taxon>Bacteroidota</taxon>
        <taxon>Flavobacteriia</taxon>
        <taxon>Flavobacteriales</taxon>
        <taxon>Flavobacteriaceae</taxon>
        <taxon>Winogradskyella</taxon>
    </lineage>
</organism>
<dbReference type="InterPro" id="IPR035439">
    <property type="entry name" value="UPF0145_dom_sf"/>
</dbReference>
<dbReference type="PANTHER" id="PTHR34068:SF1">
    <property type="entry name" value="UPF0145 PROTEIN YBJQ"/>
    <property type="match status" value="1"/>
</dbReference>
<evidence type="ECO:0000256" key="1">
    <source>
        <dbReference type="ARBA" id="ARBA00010751"/>
    </source>
</evidence>
<sequence length="108" mass="11697">MILTTTNSIENHNIIDYLGIVTGISFNSTHSYKGKSMSFKDMFSSQKYYDAYAKGLEVVKEEAFQKLQDNAKAIGANAVVGVQIDIETLATTNTLIVSITGTAVKVAV</sequence>
<comment type="similarity">
    <text evidence="1">Belongs to the UPF0145 family.</text>
</comment>
<dbReference type="PANTHER" id="PTHR34068">
    <property type="entry name" value="UPF0145 PROTEIN YBJQ"/>
    <property type="match status" value="1"/>
</dbReference>
<gene>
    <name evidence="2" type="ORF">SAMN04489797_1549</name>
</gene>
<dbReference type="STRING" id="1249933.SAMN04489797_1549"/>
<protein>
    <submittedName>
        <fullName evidence="2">Uncharacterized conserved protein YbjQ, UPF0145 family</fullName>
    </submittedName>
</protein>
<dbReference type="EMBL" id="LT629774">
    <property type="protein sequence ID" value="SDS41390.1"/>
    <property type="molecule type" value="Genomic_DNA"/>
</dbReference>
<reference evidence="2 3" key="1">
    <citation type="submission" date="2016-10" db="EMBL/GenBank/DDBJ databases">
        <authorList>
            <person name="Varghese N."/>
            <person name="Submissions S."/>
        </authorList>
    </citation>
    <scope>NUCLEOTIDE SEQUENCE [LARGE SCALE GENOMIC DNA]</scope>
    <source>
        <strain evidence="2 3">RHA_55</strain>
    </source>
</reference>
<name>A0A1H1S062_9FLAO</name>
<dbReference type="InterPro" id="IPR002765">
    <property type="entry name" value="UPF0145_YbjQ-like"/>
</dbReference>
<dbReference type="Gene3D" id="3.30.110.70">
    <property type="entry name" value="Hypothetical protein apc22750. Chain B"/>
    <property type="match status" value="1"/>
</dbReference>
<accession>A0A1H1S062</accession>
<dbReference type="RefSeq" id="WP_092445855.1">
    <property type="nucleotide sequence ID" value="NZ_JBLXAG010000013.1"/>
</dbReference>
<dbReference type="AlphaFoldDB" id="A0A1H1S062"/>
<evidence type="ECO:0000313" key="3">
    <source>
        <dbReference type="Proteomes" id="UP000198963"/>
    </source>
</evidence>
<keyword evidence="3" id="KW-1185">Reference proteome</keyword>
<dbReference type="SUPFAM" id="SSF117782">
    <property type="entry name" value="YbjQ-like"/>
    <property type="match status" value="1"/>
</dbReference>
<dbReference type="Proteomes" id="UP000198963">
    <property type="component" value="Chromosome I"/>
</dbReference>
<dbReference type="Pfam" id="PF01906">
    <property type="entry name" value="YbjQ_1"/>
    <property type="match status" value="1"/>
</dbReference>
<proteinExistence type="inferred from homology"/>
<evidence type="ECO:0000313" key="2">
    <source>
        <dbReference type="EMBL" id="SDS41390.1"/>
    </source>
</evidence>